<evidence type="ECO:0000256" key="1">
    <source>
        <dbReference type="SAM" id="MobiDB-lite"/>
    </source>
</evidence>
<keyword evidence="2" id="KW-0812">Transmembrane</keyword>
<organism evidence="3 4">
    <name type="scientific">Symbiodinium microadriaticum</name>
    <name type="common">Dinoflagellate</name>
    <name type="synonym">Zooxanthella microadriatica</name>
    <dbReference type="NCBI Taxonomy" id="2951"/>
    <lineage>
        <taxon>Eukaryota</taxon>
        <taxon>Sar</taxon>
        <taxon>Alveolata</taxon>
        <taxon>Dinophyceae</taxon>
        <taxon>Suessiales</taxon>
        <taxon>Symbiodiniaceae</taxon>
        <taxon>Symbiodinium</taxon>
    </lineage>
</organism>
<evidence type="ECO:0000256" key="2">
    <source>
        <dbReference type="SAM" id="Phobius"/>
    </source>
</evidence>
<evidence type="ECO:0000313" key="3">
    <source>
        <dbReference type="EMBL" id="OLQ12853.1"/>
    </source>
</evidence>
<reference evidence="3 4" key="1">
    <citation type="submission" date="2016-02" db="EMBL/GenBank/DDBJ databases">
        <title>Genome analysis of coral dinoflagellate symbionts highlights evolutionary adaptations to a symbiotic lifestyle.</title>
        <authorList>
            <person name="Aranda M."/>
            <person name="Li Y."/>
            <person name="Liew Y.J."/>
            <person name="Baumgarten S."/>
            <person name="Simakov O."/>
            <person name="Wilson M."/>
            <person name="Piel J."/>
            <person name="Ashoor H."/>
            <person name="Bougouffa S."/>
            <person name="Bajic V.B."/>
            <person name="Ryu T."/>
            <person name="Ravasi T."/>
            <person name="Bayer T."/>
            <person name="Micklem G."/>
            <person name="Kim H."/>
            <person name="Bhak J."/>
            <person name="Lajeunesse T.C."/>
            <person name="Voolstra C.R."/>
        </authorList>
    </citation>
    <scope>NUCLEOTIDE SEQUENCE [LARGE SCALE GENOMIC DNA]</scope>
    <source>
        <strain evidence="3 4">CCMP2467</strain>
    </source>
</reference>
<evidence type="ECO:0000313" key="4">
    <source>
        <dbReference type="Proteomes" id="UP000186817"/>
    </source>
</evidence>
<dbReference type="AlphaFoldDB" id="A0A1Q9EZP3"/>
<accession>A0A1Q9EZP3</accession>
<keyword evidence="2" id="KW-1133">Transmembrane helix</keyword>
<name>A0A1Q9EZP3_SYMMI</name>
<dbReference type="Proteomes" id="UP000186817">
    <property type="component" value="Unassembled WGS sequence"/>
</dbReference>
<keyword evidence="4" id="KW-1185">Reference proteome</keyword>
<proteinExistence type="predicted"/>
<protein>
    <submittedName>
        <fullName evidence="3">Uncharacterized protein</fullName>
    </submittedName>
</protein>
<feature type="region of interest" description="Disordered" evidence="1">
    <location>
        <begin position="40"/>
        <end position="89"/>
    </location>
</feature>
<gene>
    <name evidence="3" type="ORF">AK812_SmicGene3203</name>
</gene>
<keyword evidence="2" id="KW-0472">Membrane</keyword>
<feature type="transmembrane region" description="Helical" evidence="2">
    <location>
        <begin position="358"/>
        <end position="380"/>
    </location>
</feature>
<feature type="compositionally biased region" description="Low complexity" evidence="1">
    <location>
        <begin position="64"/>
        <end position="87"/>
    </location>
</feature>
<comment type="caution">
    <text evidence="3">The sequence shown here is derived from an EMBL/GenBank/DDBJ whole genome shotgun (WGS) entry which is preliminary data.</text>
</comment>
<sequence length="448" mass="49172">MTAMPETAADDATAATEDEFVSQLVGELLRRSNTAEQTVEGLLEASQQEAEDLQAAENARAFTSSAGDDSESSQSSSQEASQSSDPSLPVRTSCWWANKIKAHSQDFVRCDAADLPAVKRPRTVLSACTGCFAEAEVLKALGIPFTALAAAEKQPEYRFLQIMAAQTWKHGGYWVAKLYLDSTDWIQISRPRTVTISGMADDGLADLDLDLNSLIDGLLDAGASHEDEADSRDSQPSDVAAQLVPAQPNPNWLEEDELLGLVDDLLPSVSEESFQPAVNSDLRDIFGPRAGLSQLGDSFQQQMFKRYCAATSAGSERPVLRKAVVAVTDCLIRSGRHRSISVIQDQSGTSRRSLQRTLFQLAAVLLHGGCWLVGAMLGMCSRWFQRPRMMPVMAVSKFRYDETPLRMRLAELQQFIPDFVQRGGHLSESYKYVKILRIDWTLGSLALS</sequence>
<dbReference type="EMBL" id="LSRX01000037">
    <property type="protein sequence ID" value="OLQ12853.1"/>
    <property type="molecule type" value="Genomic_DNA"/>
</dbReference>